<comment type="subcellular location">
    <subcellularLocation>
        <location evidence="1">Membrane</location>
        <topology evidence="1">Multi-pass membrane protein</topology>
    </subcellularLocation>
</comment>
<evidence type="ECO:0000256" key="2">
    <source>
        <dbReference type="ARBA" id="ARBA00022448"/>
    </source>
</evidence>
<reference evidence="7" key="1">
    <citation type="submission" date="2021-02" db="EMBL/GenBank/DDBJ databases">
        <title>Genome sequence Cadophora malorum strain M34.</title>
        <authorList>
            <person name="Stefanovic E."/>
            <person name="Vu D."/>
            <person name="Scully C."/>
            <person name="Dijksterhuis J."/>
            <person name="Roader J."/>
            <person name="Houbraken J."/>
        </authorList>
    </citation>
    <scope>NUCLEOTIDE SEQUENCE</scope>
    <source>
        <strain evidence="7">M34</strain>
    </source>
</reference>
<feature type="transmembrane region" description="Helical" evidence="6">
    <location>
        <begin position="204"/>
        <end position="222"/>
    </location>
</feature>
<keyword evidence="5 6" id="KW-0472">Membrane</keyword>
<evidence type="ECO:0000256" key="5">
    <source>
        <dbReference type="ARBA" id="ARBA00023136"/>
    </source>
</evidence>
<dbReference type="PIRSF" id="PIRSF006060">
    <property type="entry name" value="AA_transporter"/>
    <property type="match status" value="1"/>
</dbReference>
<feature type="transmembrane region" description="Helical" evidence="6">
    <location>
        <begin position="54"/>
        <end position="71"/>
    </location>
</feature>
<name>A0A8H7TH12_9HELO</name>
<feature type="transmembrane region" description="Helical" evidence="6">
    <location>
        <begin position="415"/>
        <end position="434"/>
    </location>
</feature>
<evidence type="ECO:0000256" key="6">
    <source>
        <dbReference type="SAM" id="Phobius"/>
    </source>
</evidence>
<feature type="transmembrane region" description="Helical" evidence="6">
    <location>
        <begin position="483"/>
        <end position="502"/>
    </location>
</feature>
<dbReference type="InterPro" id="IPR002293">
    <property type="entry name" value="AA/rel_permease1"/>
</dbReference>
<comment type="caution">
    <text evidence="7">The sequence shown here is derived from an EMBL/GenBank/DDBJ whole genome shotgun (WGS) entry which is preliminary data.</text>
</comment>
<sequence length="529" mass="57201">MARTTSSSVPEIAPAVSLGAGSVTTATNAIDDAVLRAQGHTAAMPRLFSAMSSLALMFCVMSSWVGALSTFGQNLRYGGPQVVVFGILVAVIIQWIITLGLSELASAFPSSGGQYHFMYMLAPEKYKRFSAFVIGWMSVLAWWIATTSGLSLVATGTTGLAAFVNPNYAPKAWHVYLCYLAMALISVAPIYLTPKALPRIASSSMYLSLTGFLVIFVIILAMRQHTNDGSLLVESNLGTSGWGQGTAWVLGITNAMYCFGGSDSAIHIAEEIPNPGRRLPVAMNLTMLIGMLTSVPLMVAAMFVTTDYTQIMNSAFPAVELIFQVTGNRSLTIFLGALLVVCFASAMPPQFTASGRIAWAFARDGGLPYAEYFAHIDTKKEFPARATSLALVFNALYGLLYLASTTAFNSILTSAVLYINITLVAPQTVLLLVGRDKALPDRPFKLGYVGYFCNIFATLWIPVVIVMVCMPPSLPVTVESMNYTSPIMVGLFIIIIGLWYGIGHQFEGPNIDWELLNLGNRMESEIKRH</sequence>
<feature type="transmembrane region" description="Helical" evidence="6">
    <location>
        <begin position="173"/>
        <end position="192"/>
    </location>
</feature>
<evidence type="ECO:0000256" key="3">
    <source>
        <dbReference type="ARBA" id="ARBA00022692"/>
    </source>
</evidence>
<feature type="transmembrane region" description="Helical" evidence="6">
    <location>
        <begin position="281"/>
        <end position="304"/>
    </location>
</feature>
<evidence type="ECO:0000313" key="8">
    <source>
        <dbReference type="Proteomes" id="UP000664132"/>
    </source>
</evidence>
<proteinExistence type="predicted"/>
<feature type="transmembrane region" description="Helical" evidence="6">
    <location>
        <begin position="129"/>
        <end position="153"/>
    </location>
</feature>
<accession>A0A8H7TH12</accession>
<evidence type="ECO:0008006" key="9">
    <source>
        <dbReference type="Google" id="ProtNLM"/>
    </source>
</evidence>
<dbReference type="GO" id="GO:0016020">
    <property type="term" value="C:membrane"/>
    <property type="evidence" value="ECO:0007669"/>
    <property type="project" value="UniProtKB-SubCell"/>
</dbReference>
<dbReference type="PANTHER" id="PTHR45649:SF11">
    <property type="entry name" value="TRANSPORTER, PUTATIVE (EUROFUNG)-RELATED"/>
    <property type="match status" value="1"/>
</dbReference>
<keyword evidence="4 6" id="KW-1133">Transmembrane helix</keyword>
<feature type="transmembrane region" description="Helical" evidence="6">
    <location>
        <begin position="330"/>
        <end position="347"/>
    </location>
</feature>
<dbReference type="Proteomes" id="UP000664132">
    <property type="component" value="Unassembled WGS sequence"/>
</dbReference>
<feature type="transmembrane region" description="Helical" evidence="6">
    <location>
        <begin position="242"/>
        <end position="260"/>
    </location>
</feature>
<evidence type="ECO:0000256" key="4">
    <source>
        <dbReference type="ARBA" id="ARBA00022989"/>
    </source>
</evidence>
<feature type="transmembrane region" description="Helical" evidence="6">
    <location>
        <begin position="83"/>
        <end position="108"/>
    </location>
</feature>
<protein>
    <recommendedName>
        <fullName evidence="9">Choline transport protein</fullName>
    </recommendedName>
</protein>
<dbReference type="Pfam" id="PF13520">
    <property type="entry name" value="AA_permease_2"/>
    <property type="match status" value="1"/>
</dbReference>
<dbReference type="Gene3D" id="1.20.1740.10">
    <property type="entry name" value="Amino acid/polyamine transporter I"/>
    <property type="match status" value="1"/>
</dbReference>
<dbReference type="EMBL" id="JAFJYH010000065">
    <property type="protein sequence ID" value="KAG4421444.1"/>
    <property type="molecule type" value="Genomic_DNA"/>
</dbReference>
<dbReference type="GO" id="GO:0022857">
    <property type="term" value="F:transmembrane transporter activity"/>
    <property type="evidence" value="ECO:0007669"/>
    <property type="project" value="InterPro"/>
</dbReference>
<feature type="transmembrane region" description="Helical" evidence="6">
    <location>
        <begin position="382"/>
        <end position="403"/>
    </location>
</feature>
<keyword evidence="2" id="KW-0813">Transport</keyword>
<dbReference type="OrthoDB" id="2417308at2759"/>
<dbReference type="AlphaFoldDB" id="A0A8H7TH12"/>
<keyword evidence="3 6" id="KW-0812">Transmembrane</keyword>
<dbReference type="PANTHER" id="PTHR45649">
    <property type="entry name" value="AMINO-ACID PERMEASE BAT1"/>
    <property type="match status" value="1"/>
</dbReference>
<keyword evidence="8" id="KW-1185">Reference proteome</keyword>
<evidence type="ECO:0000256" key="1">
    <source>
        <dbReference type="ARBA" id="ARBA00004141"/>
    </source>
</evidence>
<feature type="transmembrane region" description="Helical" evidence="6">
    <location>
        <begin position="446"/>
        <end position="468"/>
    </location>
</feature>
<organism evidence="7 8">
    <name type="scientific">Cadophora malorum</name>
    <dbReference type="NCBI Taxonomy" id="108018"/>
    <lineage>
        <taxon>Eukaryota</taxon>
        <taxon>Fungi</taxon>
        <taxon>Dikarya</taxon>
        <taxon>Ascomycota</taxon>
        <taxon>Pezizomycotina</taxon>
        <taxon>Leotiomycetes</taxon>
        <taxon>Helotiales</taxon>
        <taxon>Ploettnerulaceae</taxon>
        <taxon>Cadophora</taxon>
    </lineage>
</organism>
<gene>
    <name evidence="7" type="ORF">IFR04_005394</name>
</gene>
<evidence type="ECO:0000313" key="7">
    <source>
        <dbReference type="EMBL" id="KAG4421444.1"/>
    </source>
</evidence>